<dbReference type="AlphaFoldDB" id="A0A0A8YFD7"/>
<proteinExistence type="predicted"/>
<reference evidence="1" key="1">
    <citation type="submission" date="2014-09" db="EMBL/GenBank/DDBJ databases">
        <authorList>
            <person name="Magalhaes I.L.F."/>
            <person name="Oliveira U."/>
            <person name="Santos F.R."/>
            <person name="Vidigal T.H.D.A."/>
            <person name="Brescovit A.D."/>
            <person name="Santos A.J."/>
        </authorList>
    </citation>
    <scope>NUCLEOTIDE SEQUENCE</scope>
    <source>
        <tissue evidence="1">Shoot tissue taken approximately 20 cm above the soil surface</tissue>
    </source>
</reference>
<sequence>MILVHDSAMHQQFQEKRNTKMAIRLHIYMDCIILFLA</sequence>
<evidence type="ECO:0000313" key="1">
    <source>
        <dbReference type="EMBL" id="JAD23985.1"/>
    </source>
</evidence>
<dbReference type="EMBL" id="GBRH01273910">
    <property type="protein sequence ID" value="JAD23985.1"/>
    <property type="molecule type" value="Transcribed_RNA"/>
</dbReference>
<protein>
    <submittedName>
        <fullName evidence="1">Uncharacterized protein</fullName>
    </submittedName>
</protein>
<accession>A0A0A8YFD7</accession>
<name>A0A0A8YFD7_ARUDO</name>
<organism evidence="1">
    <name type="scientific">Arundo donax</name>
    <name type="common">Giant reed</name>
    <name type="synonym">Donax arundinaceus</name>
    <dbReference type="NCBI Taxonomy" id="35708"/>
    <lineage>
        <taxon>Eukaryota</taxon>
        <taxon>Viridiplantae</taxon>
        <taxon>Streptophyta</taxon>
        <taxon>Embryophyta</taxon>
        <taxon>Tracheophyta</taxon>
        <taxon>Spermatophyta</taxon>
        <taxon>Magnoliopsida</taxon>
        <taxon>Liliopsida</taxon>
        <taxon>Poales</taxon>
        <taxon>Poaceae</taxon>
        <taxon>PACMAD clade</taxon>
        <taxon>Arundinoideae</taxon>
        <taxon>Arundineae</taxon>
        <taxon>Arundo</taxon>
    </lineage>
</organism>
<reference evidence="1" key="2">
    <citation type="journal article" date="2015" name="Data Brief">
        <title>Shoot transcriptome of the giant reed, Arundo donax.</title>
        <authorList>
            <person name="Barrero R.A."/>
            <person name="Guerrero F.D."/>
            <person name="Moolhuijzen P."/>
            <person name="Goolsby J.A."/>
            <person name="Tidwell J."/>
            <person name="Bellgard S.E."/>
            <person name="Bellgard M.I."/>
        </authorList>
    </citation>
    <scope>NUCLEOTIDE SEQUENCE</scope>
    <source>
        <tissue evidence="1">Shoot tissue taken approximately 20 cm above the soil surface</tissue>
    </source>
</reference>